<dbReference type="Pfam" id="PF00692">
    <property type="entry name" value="dUTPase"/>
    <property type="match status" value="1"/>
</dbReference>
<dbReference type="Proteomes" id="UP000315173">
    <property type="component" value="Segment"/>
</dbReference>
<dbReference type="InterPro" id="IPR036157">
    <property type="entry name" value="dUTPase-like_sf"/>
</dbReference>
<evidence type="ECO:0000259" key="1">
    <source>
        <dbReference type="Pfam" id="PF00692"/>
    </source>
</evidence>
<accession>A0A481ZK48</accession>
<dbReference type="InterPro" id="IPR029054">
    <property type="entry name" value="dUTPase-like"/>
</dbReference>
<protein>
    <submittedName>
        <fullName evidence="2">32 kDa protein</fullName>
    </submittedName>
</protein>
<organism evidence="2">
    <name type="scientific">Human mastadenovirus C</name>
    <dbReference type="NCBI Taxonomy" id="129951"/>
    <lineage>
        <taxon>Viruses</taxon>
        <taxon>Varidnaviria</taxon>
        <taxon>Bamfordvirae</taxon>
        <taxon>Preplasmiviricota</taxon>
        <taxon>Polisuviricotina</taxon>
        <taxon>Pharingeaviricetes</taxon>
        <taxon>Rowavirales</taxon>
        <taxon>Adenoviridae</taxon>
        <taxon>Mastadenovirus</taxon>
        <taxon>Mastadenovirus caesari</taxon>
    </lineage>
</organism>
<proteinExistence type="predicted"/>
<dbReference type="SUPFAM" id="SSF51283">
    <property type="entry name" value="dUTPase-like"/>
    <property type="match status" value="1"/>
</dbReference>
<evidence type="ECO:0000313" key="2">
    <source>
        <dbReference type="EMBL" id="QBK96804.1"/>
    </source>
</evidence>
<name>A0A481ZK48_9ADEN</name>
<dbReference type="Gene3D" id="2.70.40.10">
    <property type="match status" value="1"/>
</dbReference>
<feature type="domain" description="dUTPase-like" evidence="1">
    <location>
        <begin position="28"/>
        <end position="124"/>
    </location>
</feature>
<reference evidence="2" key="1">
    <citation type="submission" date="2018-07" db="EMBL/GenBank/DDBJ databases">
        <title>Characteration of a novel recombination Adenovirus strain C isolated from children respiratory specimens in china.</title>
        <authorList>
            <person name="Ji T."/>
            <person name="Li L."/>
            <person name="Zhang W."/>
            <person name="Li W."/>
            <person name="Liu X."/>
            <person name="Zheng X."/>
            <person name="Ye X."/>
            <person name="Feng Y."/>
            <person name="Feng L."/>
            <person name="Chen L."/>
        </authorList>
    </citation>
    <scope>NUCLEOTIDE SEQUENCE [LARGE SCALE GENOMIC DNA]</scope>
    <source>
        <strain evidence="2">Human/CHN/GD2467/2017/87'[P1H1F2]</strain>
    </source>
</reference>
<sequence length="283" mass="31833">MAAAVEALYVVLEREGAILPRQEGFSGVYVFFSPINFVIPPMGAVMLSLRLRVCIPPGYFGRFLALTDVNQPDVFTESYIMTPDMTEELSVVLFNHGDQFFYGHAGMAVVRLMLIRVVFPVEPADMFERKMVSFSVVVPELTCLYLHEHDYDVLAFLREALPDFLSSTLHFISPPMQQAYIGATLVSIAPSMRVIISVGSFVMVPGGEVAALVRADLHDYVQLALRRDLRDRGIFVNVPLLNLIQVCEEPEFLQSVGIVYLLLRQKPALPYWRIIRCCPNVTL</sequence>
<dbReference type="EMBL" id="MH558113">
    <property type="protein sequence ID" value="QBK96804.1"/>
    <property type="molecule type" value="Genomic_DNA"/>
</dbReference>